<dbReference type="Proteomes" id="UP000267096">
    <property type="component" value="Unassembled WGS sequence"/>
</dbReference>
<reference evidence="3" key="1">
    <citation type="submission" date="2017-02" db="UniProtKB">
        <authorList>
            <consortium name="WormBaseParasite"/>
        </authorList>
    </citation>
    <scope>IDENTIFICATION</scope>
</reference>
<reference evidence="1 2" key="2">
    <citation type="submission" date="2018-11" db="EMBL/GenBank/DDBJ databases">
        <authorList>
            <consortium name="Pathogen Informatics"/>
        </authorList>
    </citation>
    <scope>NUCLEOTIDE SEQUENCE [LARGE SCALE GENOMIC DNA]</scope>
</reference>
<evidence type="ECO:0000313" key="3">
    <source>
        <dbReference type="WBParaSite" id="ASIM_0000648101-mRNA-1"/>
    </source>
</evidence>
<sequence>MMDLWTELQHVRRQCSDYKEQTLRDLANQREEFARVMRNIGGISRQLSVTYDVSALSPIIPDNPIICRKICSPKPIKKLCKKLNRACNLYQSRDFTALKY</sequence>
<accession>A0A0M3JFS7</accession>
<organism evidence="3">
    <name type="scientific">Anisakis simplex</name>
    <name type="common">Herring worm</name>
    <dbReference type="NCBI Taxonomy" id="6269"/>
    <lineage>
        <taxon>Eukaryota</taxon>
        <taxon>Metazoa</taxon>
        <taxon>Ecdysozoa</taxon>
        <taxon>Nematoda</taxon>
        <taxon>Chromadorea</taxon>
        <taxon>Rhabditida</taxon>
        <taxon>Spirurina</taxon>
        <taxon>Ascaridomorpha</taxon>
        <taxon>Ascaridoidea</taxon>
        <taxon>Anisakidae</taxon>
        <taxon>Anisakis</taxon>
        <taxon>Anisakis simplex complex</taxon>
    </lineage>
</organism>
<gene>
    <name evidence="1" type="ORF">ASIM_LOCUS6263</name>
</gene>
<keyword evidence="2" id="KW-1185">Reference proteome</keyword>
<evidence type="ECO:0000313" key="2">
    <source>
        <dbReference type="Proteomes" id="UP000267096"/>
    </source>
</evidence>
<proteinExistence type="predicted"/>
<protein>
    <submittedName>
        <fullName evidence="1 3">Uncharacterized protein</fullName>
    </submittedName>
</protein>
<dbReference type="EMBL" id="UYRR01013363">
    <property type="protein sequence ID" value="VDK26764.1"/>
    <property type="molecule type" value="Genomic_DNA"/>
</dbReference>
<evidence type="ECO:0000313" key="1">
    <source>
        <dbReference type="EMBL" id="VDK26764.1"/>
    </source>
</evidence>
<name>A0A0M3JFS7_ANISI</name>
<dbReference type="AlphaFoldDB" id="A0A0M3JFS7"/>
<dbReference type="WBParaSite" id="ASIM_0000648101-mRNA-1">
    <property type="protein sequence ID" value="ASIM_0000648101-mRNA-1"/>
    <property type="gene ID" value="ASIM_0000648101"/>
</dbReference>
<dbReference type="OrthoDB" id="5835755at2759"/>